<dbReference type="InterPro" id="IPR008969">
    <property type="entry name" value="CarboxyPept-like_regulatory"/>
</dbReference>
<dbReference type="SUPFAM" id="SSF49464">
    <property type="entry name" value="Carboxypeptidase regulatory domain-like"/>
    <property type="match status" value="1"/>
</dbReference>
<feature type="chain" id="PRO_5001478194" evidence="3">
    <location>
        <begin position="25"/>
        <end position="1051"/>
    </location>
</feature>
<dbReference type="InterPro" id="IPR000531">
    <property type="entry name" value="Beta-barrel_TonB"/>
</dbReference>
<dbReference type="Pfam" id="PF00593">
    <property type="entry name" value="TonB_dep_Rec_b-barrel"/>
    <property type="match status" value="1"/>
</dbReference>
<dbReference type="Pfam" id="PF13715">
    <property type="entry name" value="CarbopepD_reg_2"/>
    <property type="match status" value="1"/>
</dbReference>
<dbReference type="InterPro" id="IPR012910">
    <property type="entry name" value="Plug_dom"/>
</dbReference>
<keyword evidence="1" id="KW-0812">Transmembrane</keyword>
<comment type="subcellular location">
    <subcellularLocation>
        <location evidence="1">Cell outer membrane</location>
        <topology evidence="1">Multi-pass membrane protein</topology>
    </subcellularLocation>
</comment>
<keyword evidence="1" id="KW-0813">Transport</keyword>
<dbReference type="PROSITE" id="PS52016">
    <property type="entry name" value="TONB_DEPENDENT_REC_3"/>
    <property type="match status" value="1"/>
</dbReference>
<protein>
    <submittedName>
        <fullName evidence="6">TonB-linked outer membrane, SusC/RagA family protein</fullName>
    </submittedName>
</protein>
<comment type="caution">
    <text evidence="6">The sequence shown here is derived from an EMBL/GenBank/DDBJ whole genome shotgun (WGS) entry which is preliminary data.</text>
</comment>
<dbReference type="EMBL" id="JGCY01000366">
    <property type="protein sequence ID" value="EXY73350.1"/>
    <property type="molecule type" value="Genomic_DNA"/>
</dbReference>
<keyword evidence="1 2" id="KW-0472">Membrane</keyword>
<evidence type="ECO:0000259" key="4">
    <source>
        <dbReference type="Pfam" id="PF00593"/>
    </source>
</evidence>
<keyword evidence="1" id="KW-0998">Cell outer membrane</keyword>
<dbReference type="Proteomes" id="UP000020529">
    <property type="component" value="Unassembled WGS sequence"/>
</dbReference>
<sequence length="1051" mass="116971">MKIKKHILIPLMVLLLFGSMDAMAAIEQAIQVKGKVVDNIGEPVIGANVVVKGTTTGVITSIDGSFAIDAVKGSTIVVSFIGYLSQEVKVTGNFLNITLENNTELLDEVVVVGYGVQKKANLTGAIATVGAKELEDRPVTNAAAALQGKVANLNISNGDGGPGKKASFNIRGYAGLDATYSPLVIIDGVTGYFDDLNPNDIETLTVLKDAAASAIYGAQAAYGVILVTTKSGKKNEKTVINYNNNFSFNSPTVLPKTAGSLEFSRLFREADINGGGSGIIDLETMERIEKYYYDPTSIPNNVPQRDNPDRWADWGDGRSNANEDWQKAMFKNNQLNQQHNISIRGGSDKTTYVMSLGYLKDEGKLRYYDDHYQRYNALAKITTDVTKWLTVGLNVRYSHEKSVSPAYGMNPGGSVNDMIGWTQVVWPTIPVRDPNGHFSPAGRMVFIADANPQTSYTDNFWGTANVVIKPLKGWTINADFTYNKWMNKRSYSKGLIYSYSVSNEPYLEGGFGTEDTRVWQESNNDDFTSMNAYTTYEKEFKGHNFKIMAGMQSEYKKNFGLYANKMGMVLPGQPSISTSTGKIEAWDSLDHYATLGFFGRFNYDYKSRYLFEFDLRRDGSSRYAKGHQWGTFPAFSAGWNVAKEAFFEPYTSILSELRLRGSWGELGNMRGKNYQYISTVPYNATTDYIMGDKRISAFGAPNMIAYNTWEKNRTLDFGVDIAALNNRLTMSFDWYRRDIIGLITKGVTLPAVLGVNSPDTNNADIRNEGWELTLGWRDQFSLASKSFNYSVSFNLSDYQGTVLKYSNPKGLIYDYYVGKKMGTIWGYTTDHIMTDPAEAKAINDSGVQNKFGGDWVVGDIKYVNLDDDPNINDGNQTLEDHGDLSIIGNDTPRYNFGFGFNADWNGIDFSMFLQGTMKRDLWLEGPVAFGLGGGQWGSNVWKNTLDCWREDGSNPDPWLPRLYLWSTSKNLQKQTRYMDTGAYCRLKNIQLGYSLPGAIINKVGLEKVRIYFSGDNLLTFSGINENFDPEAPWGGAYPISKSISFGVNVTF</sequence>
<dbReference type="NCBIfam" id="TIGR04056">
    <property type="entry name" value="OMP_RagA_SusC"/>
    <property type="match status" value="1"/>
</dbReference>
<evidence type="ECO:0000256" key="1">
    <source>
        <dbReference type="PROSITE-ProRule" id="PRU01360"/>
    </source>
</evidence>
<keyword evidence="2" id="KW-0798">TonB box</keyword>
<evidence type="ECO:0000256" key="3">
    <source>
        <dbReference type="SAM" id="SignalP"/>
    </source>
</evidence>
<feature type="signal peptide" evidence="3">
    <location>
        <begin position="1"/>
        <end position="24"/>
    </location>
</feature>
<dbReference type="InterPro" id="IPR039426">
    <property type="entry name" value="TonB-dep_rcpt-like"/>
</dbReference>
<reference evidence="6 7" key="1">
    <citation type="submission" date="2014-02" db="EMBL/GenBank/DDBJ databases">
        <authorList>
            <person name="Sears C."/>
            <person name="Carroll K."/>
            <person name="Sack B.R."/>
            <person name="Qadri F."/>
            <person name="Myers L.L."/>
            <person name="Chung G.-T."/>
            <person name="Escheverria P."/>
            <person name="Fraser C.M."/>
            <person name="Sadzewicz L."/>
            <person name="Shefchek K.A."/>
            <person name="Tallon L."/>
            <person name="Das S.P."/>
            <person name="Daugherty S."/>
            <person name="Mongodin E.F."/>
        </authorList>
    </citation>
    <scope>NUCLEOTIDE SEQUENCE [LARGE SCALE GENOMIC DNA]</scope>
    <source>
        <strain evidence="7">3988T(B)14</strain>
    </source>
</reference>
<proteinExistence type="inferred from homology"/>
<dbReference type="SUPFAM" id="SSF56935">
    <property type="entry name" value="Porins"/>
    <property type="match status" value="1"/>
</dbReference>
<dbReference type="RefSeq" id="WP_005790209.1">
    <property type="nucleotide sequence ID" value="NZ_JGCY01000366.1"/>
</dbReference>
<accession>A0A015VYR1</accession>
<evidence type="ECO:0000313" key="7">
    <source>
        <dbReference type="Proteomes" id="UP000020529"/>
    </source>
</evidence>
<keyword evidence="1" id="KW-1134">Transmembrane beta strand</keyword>
<evidence type="ECO:0000313" key="6">
    <source>
        <dbReference type="EMBL" id="EXY73350.1"/>
    </source>
</evidence>
<dbReference type="AlphaFoldDB" id="A0A015VYR1"/>
<dbReference type="InterPro" id="IPR023997">
    <property type="entry name" value="TonB-dep_OMP_SusC/RagA_CS"/>
</dbReference>
<evidence type="ECO:0000259" key="5">
    <source>
        <dbReference type="Pfam" id="PF07715"/>
    </source>
</evidence>
<feature type="domain" description="TonB-dependent receptor-like beta-barrel" evidence="4">
    <location>
        <begin position="442"/>
        <end position="1017"/>
    </location>
</feature>
<feature type="domain" description="TonB-dependent receptor plug" evidence="5">
    <location>
        <begin position="119"/>
        <end position="224"/>
    </location>
</feature>
<evidence type="ECO:0000256" key="2">
    <source>
        <dbReference type="RuleBase" id="RU003357"/>
    </source>
</evidence>
<comment type="similarity">
    <text evidence="1 2">Belongs to the TonB-dependent receptor family.</text>
</comment>
<dbReference type="NCBIfam" id="TIGR04057">
    <property type="entry name" value="SusC_RagA_signa"/>
    <property type="match status" value="1"/>
</dbReference>
<name>A0A015VYR1_BACFG</name>
<gene>
    <name evidence="6" type="ORF">M124_2894</name>
</gene>
<dbReference type="Gene3D" id="2.170.130.10">
    <property type="entry name" value="TonB-dependent receptor, plug domain"/>
    <property type="match status" value="1"/>
</dbReference>
<dbReference type="InterPro" id="IPR037066">
    <property type="entry name" value="Plug_dom_sf"/>
</dbReference>
<dbReference type="PATRIC" id="fig|1339315.3.peg.3575"/>
<dbReference type="GeneID" id="60366645"/>
<dbReference type="GO" id="GO:0009279">
    <property type="term" value="C:cell outer membrane"/>
    <property type="evidence" value="ECO:0007669"/>
    <property type="project" value="UniProtKB-SubCell"/>
</dbReference>
<dbReference type="Pfam" id="PF07715">
    <property type="entry name" value="Plug"/>
    <property type="match status" value="1"/>
</dbReference>
<dbReference type="Gene3D" id="2.60.40.1120">
    <property type="entry name" value="Carboxypeptidase-like, regulatory domain"/>
    <property type="match status" value="1"/>
</dbReference>
<organism evidence="6 7">
    <name type="scientific">Bacteroides fragilis str. 3988T(B)14</name>
    <dbReference type="NCBI Taxonomy" id="1339315"/>
    <lineage>
        <taxon>Bacteria</taxon>
        <taxon>Pseudomonadati</taxon>
        <taxon>Bacteroidota</taxon>
        <taxon>Bacteroidia</taxon>
        <taxon>Bacteroidales</taxon>
        <taxon>Bacteroidaceae</taxon>
        <taxon>Bacteroides</taxon>
    </lineage>
</organism>
<dbReference type="InterPro" id="IPR023996">
    <property type="entry name" value="TonB-dep_OMP_SusC/RagA"/>
</dbReference>
<keyword evidence="3" id="KW-0732">Signal</keyword>